<keyword evidence="3" id="KW-1185">Reference proteome</keyword>
<evidence type="ECO:0000313" key="3">
    <source>
        <dbReference type="Proteomes" id="UP001303001"/>
    </source>
</evidence>
<evidence type="ECO:0000256" key="1">
    <source>
        <dbReference type="SAM" id="MobiDB-lite"/>
    </source>
</evidence>
<dbReference type="SUPFAM" id="SSF48452">
    <property type="entry name" value="TPR-like"/>
    <property type="match status" value="1"/>
</dbReference>
<protein>
    <submittedName>
        <fullName evidence="2">Uncharacterized protein</fullName>
    </submittedName>
</protein>
<accession>A0ABY9ZZZ5</accession>
<organism evidence="2 3">
    <name type="scientific">Micromonospora halotolerans</name>
    <dbReference type="NCBI Taxonomy" id="709879"/>
    <lineage>
        <taxon>Bacteria</taxon>
        <taxon>Bacillati</taxon>
        <taxon>Actinomycetota</taxon>
        <taxon>Actinomycetes</taxon>
        <taxon>Micromonosporales</taxon>
        <taxon>Micromonosporaceae</taxon>
        <taxon>Micromonospora</taxon>
    </lineage>
</organism>
<dbReference type="Proteomes" id="UP001303001">
    <property type="component" value="Chromosome"/>
</dbReference>
<proteinExistence type="predicted"/>
<dbReference type="InterPro" id="IPR011990">
    <property type="entry name" value="TPR-like_helical_dom_sf"/>
</dbReference>
<feature type="compositionally biased region" description="Basic and acidic residues" evidence="1">
    <location>
        <begin position="453"/>
        <end position="462"/>
    </location>
</feature>
<dbReference type="Gene3D" id="1.25.40.10">
    <property type="entry name" value="Tetratricopeptide repeat domain"/>
    <property type="match status" value="1"/>
</dbReference>
<evidence type="ECO:0000313" key="2">
    <source>
        <dbReference type="EMBL" id="WNM40703.1"/>
    </source>
</evidence>
<sequence>MSLVVRIALLRPLARRRPLRWGPRLAEALVTRSQVVSGLPGGAARRLAAAEEAVALCRRLAADRPDRHRADLARALVARVGMPDLQLATEAVDQLREAIGYVEDPPDRAGLVVLAAARGLLASNLSVLGETREALTTALRARATWNAAAPLDGRERVRRASTLLVIGDCQAALGRPEQALAVRQEAWDAFRALSWYQQLRRAYLGAIAATDLARSLATAGRLREALDLIDTSRPDREMVRIVQSARGWSLTAGALLVEAECRAELGEPDAALRAAEEAVSRLREPPPLRRGELAAALRVHGALLLRFASRPDGVDRLTEAVEAARDADDVELARALTQLAAARIADRRWDAVEPLLDELLAVCRRRADDLPEVFRPLLVGALNLQLMAAFDAPAGEAHPDAPPRGRIAGLDGVTAGREAVELARTLATADPRHRALLERSLRRQARVLAAQGRTDEAERATAEAENLSSAPK</sequence>
<gene>
    <name evidence="2" type="ORF">RMN56_04965</name>
</gene>
<dbReference type="EMBL" id="CP134876">
    <property type="protein sequence ID" value="WNM40703.1"/>
    <property type="molecule type" value="Genomic_DNA"/>
</dbReference>
<feature type="region of interest" description="Disordered" evidence="1">
    <location>
        <begin position="449"/>
        <end position="472"/>
    </location>
</feature>
<reference evidence="2 3" key="1">
    <citation type="submission" date="2023-09" db="EMBL/GenBank/DDBJ databases">
        <title>Micromonospora halotolerans DSM 45598 genome sequence.</title>
        <authorList>
            <person name="Mo P."/>
        </authorList>
    </citation>
    <scope>NUCLEOTIDE SEQUENCE [LARGE SCALE GENOMIC DNA]</scope>
    <source>
        <strain evidence="2 3">DSM 45598</strain>
    </source>
</reference>
<dbReference type="RefSeq" id="WP_313722648.1">
    <property type="nucleotide sequence ID" value="NZ_CP134876.1"/>
</dbReference>
<name>A0ABY9ZZZ5_9ACTN</name>